<dbReference type="NCBIfam" id="TIGR01733">
    <property type="entry name" value="AA-adenyl-dom"/>
    <property type="match status" value="3"/>
</dbReference>
<dbReference type="InterPro" id="IPR001242">
    <property type="entry name" value="Condensation_dom"/>
</dbReference>
<keyword evidence="2" id="KW-0596">Phosphopantetheine</keyword>
<dbReference type="InterPro" id="IPR000873">
    <property type="entry name" value="AMP-dep_synth/lig_dom"/>
</dbReference>
<comment type="cofactor">
    <cofactor evidence="1">
        <name>pantetheine 4'-phosphate</name>
        <dbReference type="ChEBI" id="CHEBI:47942"/>
    </cofactor>
</comment>
<dbReference type="Proteomes" id="UP001205311">
    <property type="component" value="Unassembled WGS sequence"/>
</dbReference>
<keyword evidence="5" id="KW-0045">Antibiotic biosynthesis</keyword>
<dbReference type="NCBIfam" id="TIGR01720">
    <property type="entry name" value="NRPS-para261"/>
    <property type="match status" value="1"/>
</dbReference>
<keyword evidence="9" id="KW-1185">Reference proteome</keyword>
<dbReference type="Gene3D" id="3.30.300.30">
    <property type="match status" value="3"/>
</dbReference>
<dbReference type="SUPFAM" id="SSF47336">
    <property type="entry name" value="ACP-like"/>
    <property type="match status" value="3"/>
</dbReference>
<accession>A0ABT1HLN5</accession>
<sequence>MRFLLDSFDEQVRRAPDAPAVRTGADSLSYAELDARANQLARHLAGRGVGPDVLVGVCAERGTDLVVGMLGVLRAGGAYLPLDPAHPRERLAFMLADAGVTTVLTQRRLADRVPAPAEALVFLDADRADIARHPATPPATRPRPEHLAYTIYTSGSTGRPKGVGIEHRQLASYLTHCVESYPGLAGSALLHGSVAFDLTITSVWGPLVTGGCVLVGDLDDTAPELPVRPSFVKVTPSHLPMLLALPERFSPTTDLVIGGEALPDETLRRWRERVPGAAVINEYGPTEATVGCVALRVGPEAELAPGPVAIGVPIDGARAYVLDEWLRPVEPGQPGELYVAGEGLARGYLGRPGLTAERFVADPFGEPGARMYRTGDVVRLDTAGDLHYLGRSDDQIKIRGFRIEPAEIEAAVLRHPAVANAAVAARGTGEDRRLVAYLVADGQPLPDAAALREFLAPSLPEHMIPATFVTLTELPLAPSGKLDRGALPEPEQVAAPASRAPEGPVEEAIAEIWADVLGVERVGAEEDFFELGGNSLLAFRVVPRVRKALGVQLPARVLFDHRTVAALAAHSGLATAGAHEVIPPAPREGALPVSSTQRRFWFFHEYDRDSVEYNVHFGFRLHGELDLDAVRRACRGLVERHEPLRTTFSLVDGEPAQVVHEAAEPVLSVVDTTEDELERVIRDEMGTPFDLEHGPVVRFLVARLGEREHVLVFGLHHVAVDGWSMRLLAEEFTALYNEGDAASLAPLPVRYADFAAWQRKTLTEERLAPHLDYWREKLADLTPLDLPTDRPRPPVRTTAGAGHRFTLGEEATAALARFSAEQGVTLFTTLVAASQVLFARHSGQRDVAVGTVVSGRERPELERLVGCFVNTLVLRSTVDGSVPFTDFLARVRETVLAAFDHQAVPFDRLVDELSEHRDPSRTPLVQALVVLQSGLRGSLDLTGTRGERLALPEVAAIYDISLEFTERDDVLDVLVQYNTDLFDAETVERMSRRLATLLTALPSAATGPVARVPMLPPDETELVIRRWNDTASDFPAHRSVPEIVEEWARRTPDAPALLSDAGTLSYADLNARANRLAHLLVARGVRPESRVAMLVDRTPDAIVAMLAVLKTGAAYVPLHATSPVDRLRAAVADVDAVLMLTDRALRDRAELVGCPVLDVQSDPEIATRPAEDLGLSVHPDHLANVIFTSGSTGTPKGVGVTHRNVVSLAWDRHWRTGHERLLFHSPHAFDSATFEVWTPLLAGNSVVLALGELTPESLRSLVATHRATSTFVTSALFTLFAEEDPGCFAGLDELLVGGDALSAAALRRVIAHCPNTRLVNGYGPTETTVGAALGRIEAGFTRTPIGPPMDNMRAYVLDDFLTPVPPGVPGELYLGGEGVSRGYFGRPALTAERFVADPFGDGGRLYRTGDVVRWTDAGVLEFVGRADRQVKIRGFRVELGEVEAALRAHEAVADAVVVAREEGGRKYLAAYLTSAADPAPEAAELAAHLGRTLPEYMVPSAFVTLAAFPLTSNEKIDYRALPEPRRTAPSGAAHVEPTTPVERELARIWAEALGVDRVGVDENFFTLGGDSILAIQVVSRARRAGLRLTSKDLFRWQTVASLAPHVVADQDGTRSAERVTGPAPLTPIQRHLFAEFDRPELFDQYVTADLAPDVDETALRTALRALTDQHDALRSRYTRHEGEWSQEIVAVEDGELLRVADSEDDAVALSEVDIHSGPLLRAVLVRSATPRLLLAVHHLVVDGVSWRVLLEDLETAYTQARAGQPVDLGPRTSSFRDWGIRLAEHVAEGGFDDELPFWTSAHSAQDADIPVDSTGPNTVDTTREVTVRLDAAITRALLRDVPEAYRTEINDVLLTALARVLCRWTGRGSVLVGMEGHGREDLFDDLDLSRTVGWFTSYFPVTLADAGADWGHSLKSVKEALRAMPRRGVGYGALRHLGAADRLPHLAPKVSFNYLGQFDDRGSADGLLRAVTPIRLRQDPTDRRAHALEIVGSVQDGELEFTWGYSANLHTAETVGRLAEEFAEAVRQIVAHCASPGAGGRTPSDFPLARLDQSTVDRLVGDGRSVEDVYPLTPMQSGIYYDTLMAPESDVYLAQFNILLDGVTDMDALAEAWQRLVDRTPVLRTAIVTEGVDEPLQVVRAHVTLPIRRHDLRGHADQEAELRRIVDEDWAERLDLTATPLTRVTLVRVSDTQVRVIWMNHHILLDGWSAHRLLSDVRAAYAGLAPATPRRPFRDYLAWLAEQDQTVAEAHWRTELAGFTTPTRLPYDRPPAPSSRPRSVESVRIELDPEVTARLTELARSAQLTTNTVVQGVWAMLLARLTGERDVCFGATVSGRPAELAGVEEIAGILINTLPVRVRVDGDRALVPWLQELQDGQARSRQFESVALSQVQSWSEVPPGTRMFDSIVVFENYPIDHSGPAPHIAGITANEVNGYPLNVVAYPGERLTFSLRFDPALFDAATVRRLGGHLVALLTGAAERPTARVGDVPLLTGADARRVLVDWNDTAAPFPADRTVHELFAEQARRTPDAVALVSDREEISYAELDARADRLARVLVSRGVTPESRVALLLGRSAATVVAMLAVLKAGGAYVPLHASYPPARLRRAADDVDVVLVLADQEMSGRAAATGRPVLLVDADPAGLAADVDIEAVELPAPSTSDQLAYVMFTSGSTGTPKGVAVTHRGVVSTVSDRRLRNGTHERVLFHSPHAFDAATYEIWTPLLGGGRLVVASGELTARGLAALVAEHGITATFLTSALFSLFAQDDPGCFAGMREVWAGGEAVAMAAVDRVAAHCPGVTVVNGYGPTEVTTFATCRSLTPGERVAPIGRPMDTMRVYVLDDRLLPVPPGVPGELYVAGDGLARGYLGRADLTAERFVADPFGDGGRLYRTGDVVRWTDAGDLEFLGRSDGQVKIRGHRIEVGEVEAALRELDLVTDAVVVAYEEEPGRRSLAAYVTGPTDLPPDGGALARELADRLPEYMVPSVFVALDRIPLTRNGKVDRAELPDPRRRRVAPTEHVPPRDPTEKAIARIWTELLRVSEVGVTDSFFALGGDSIIALRMLSRMRRAFGVEVTPRELFDAPTVGALAETVRDRVLGELR</sequence>
<evidence type="ECO:0000256" key="4">
    <source>
        <dbReference type="ARBA" id="ARBA00022737"/>
    </source>
</evidence>
<dbReference type="PANTHER" id="PTHR45527:SF1">
    <property type="entry name" value="FATTY ACID SYNTHASE"/>
    <property type="match status" value="1"/>
</dbReference>
<feature type="domain" description="Carrier" evidence="7">
    <location>
        <begin position="500"/>
        <end position="575"/>
    </location>
</feature>
<dbReference type="InterPro" id="IPR020806">
    <property type="entry name" value="PKS_PP-bd"/>
</dbReference>
<dbReference type="InterPro" id="IPR023213">
    <property type="entry name" value="CAT-like_dom_sf"/>
</dbReference>
<evidence type="ECO:0000256" key="2">
    <source>
        <dbReference type="ARBA" id="ARBA00022450"/>
    </source>
</evidence>
<dbReference type="InterPro" id="IPR045851">
    <property type="entry name" value="AMP-bd_C_sf"/>
</dbReference>
<organism evidence="8 9">
    <name type="scientific">Streptoalloteichus tenebrarius (strain ATCC 17920 / DSM 40477 / JCM 4838 / CBS 697.72 / NBRC 16177 / NCIMB 11028 / NRRL B-12390 / A12253. 1 / ISP 5477)</name>
    <name type="common">Streptomyces tenebrarius</name>
    <dbReference type="NCBI Taxonomy" id="1933"/>
    <lineage>
        <taxon>Bacteria</taxon>
        <taxon>Bacillati</taxon>
        <taxon>Actinomycetota</taxon>
        <taxon>Actinomycetes</taxon>
        <taxon>Pseudonocardiales</taxon>
        <taxon>Pseudonocardiaceae</taxon>
        <taxon>Streptoalloteichus</taxon>
    </lineage>
</organism>
<dbReference type="PROSITE" id="PS50075">
    <property type="entry name" value="CARRIER"/>
    <property type="match status" value="3"/>
</dbReference>
<dbReference type="Gene3D" id="2.30.38.10">
    <property type="entry name" value="Luciferase, Domain 3"/>
    <property type="match status" value="3"/>
</dbReference>
<dbReference type="InterPro" id="IPR010060">
    <property type="entry name" value="NRPS_synth"/>
</dbReference>
<dbReference type="InterPro" id="IPR009081">
    <property type="entry name" value="PP-bd_ACP"/>
</dbReference>
<dbReference type="SUPFAM" id="SSF56801">
    <property type="entry name" value="Acetyl-CoA synthetase-like"/>
    <property type="match status" value="3"/>
</dbReference>
<evidence type="ECO:0000256" key="3">
    <source>
        <dbReference type="ARBA" id="ARBA00022553"/>
    </source>
</evidence>
<reference evidence="8 9" key="1">
    <citation type="submission" date="2022-06" db="EMBL/GenBank/DDBJ databases">
        <title>Genomic Encyclopedia of Archaeal and Bacterial Type Strains, Phase II (KMG-II): from individual species to whole genera.</title>
        <authorList>
            <person name="Goeker M."/>
        </authorList>
    </citation>
    <scope>NUCLEOTIDE SEQUENCE [LARGE SCALE GENOMIC DNA]</scope>
    <source>
        <strain evidence="8 9">DSM 40477</strain>
    </source>
</reference>
<feature type="domain" description="Carrier" evidence="7">
    <location>
        <begin position="3018"/>
        <end position="3093"/>
    </location>
</feature>
<evidence type="ECO:0000256" key="5">
    <source>
        <dbReference type="ARBA" id="ARBA00023194"/>
    </source>
</evidence>
<dbReference type="CDD" id="cd19534">
    <property type="entry name" value="E_NRPS"/>
    <property type="match status" value="1"/>
</dbReference>
<keyword evidence="3" id="KW-0597">Phosphoprotein</keyword>
<dbReference type="NCBIfam" id="NF003417">
    <property type="entry name" value="PRK04813.1"/>
    <property type="match status" value="3"/>
</dbReference>
<dbReference type="Gene3D" id="3.30.559.30">
    <property type="entry name" value="Nonribosomal peptide synthetase, condensation domain"/>
    <property type="match status" value="3"/>
</dbReference>
<dbReference type="PROSITE" id="PS00012">
    <property type="entry name" value="PHOSPHOPANTETHEINE"/>
    <property type="match status" value="2"/>
</dbReference>
<dbReference type="Gene3D" id="3.30.559.10">
    <property type="entry name" value="Chloramphenicol acetyltransferase-like domain"/>
    <property type="match status" value="3"/>
</dbReference>
<dbReference type="Gene3D" id="1.10.1200.10">
    <property type="entry name" value="ACP-like"/>
    <property type="match status" value="3"/>
</dbReference>
<evidence type="ECO:0000313" key="8">
    <source>
        <dbReference type="EMBL" id="MCP2256429.1"/>
    </source>
</evidence>
<evidence type="ECO:0000313" key="9">
    <source>
        <dbReference type="Proteomes" id="UP001205311"/>
    </source>
</evidence>
<dbReference type="Pfam" id="PF00501">
    <property type="entry name" value="AMP-binding"/>
    <property type="match status" value="3"/>
</dbReference>
<dbReference type="InterPro" id="IPR010071">
    <property type="entry name" value="AA_adenyl_dom"/>
</dbReference>
<feature type="region of interest" description="Disordered" evidence="6">
    <location>
        <begin position="480"/>
        <end position="501"/>
    </location>
</feature>
<evidence type="ECO:0000256" key="6">
    <source>
        <dbReference type="SAM" id="MobiDB-lite"/>
    </source>
</evidence>
<dbReference type="CDD" id="cd05930">
    <property type="entry name" value="A_NRPS"/>
    <property type="match status" value="1"/>
</dbReference>
<dbReference type="InterPro" id="IPR006162">
    <property type="entry name" value="Ppantetheine_attach_site"/>
</dbReference>
<evidence type="ECO:0000259" key="7">
    <source>
        <dbReference type="PROSITE" id="PS50075"/>
    </source>
</evidence>
<dbReference type="PANTHER" id="PTHR45527">
    <property type="entry name" value="NONRIBOSOMAL PEPTIDE SYNTHETASE"/>
    <property type="match status" value="1"/>
</dbReference>
<dbReference type="CDD" id="cd12117">
    <property type="entry name" value="A_NRPS_Srf_like"/>
    <property type="match status" value="2"/>
</dbReference>
<feature type="domain" description="Carrier" evidence="7">
    <location>
        <begin position="1536"/>
        <end position="1610"/>
    </location>
</feature>
<dbReference type="InterPro" id="IPR036736">
    <property type="entry name" value="ACP-like_sf"/>
</dbReference>
<dbReference type="CDD" id="cd19531">
    <property type="entry name" value="LCL_NRPS-like"/>
    <property type="match status" value="1"/>
</dbReference>
<dbReference type="PROSITE" id="PS00455">
    <property type="entry name" value="AMP_BINDING"/>
    <property type="match status" value="2"/>
</dbReference>
<dbReference type="SMART" id="SM00823">
    <property type="entry name" value="PKS_PP"/>
    <property type="match status" value="3"/>
</dbReference>
<protein>
    <submittedName>
        <fullName evidence="8">Non-ribosomal peptide synthase domain TIGR01720/amino acid adenylation domain-containing protein</fullName>
    </submittedName>
</protein>
<dbReference type="InterPro" id="IPR020845">
    <property type="entry name" value="AMP-binding_CS"/>
</dbReference>
<keyword evidence="4" id="KW-0677">Repeat</keyword>
<dbReference type="CDD" id="cd19543">
    <property type="entry name" value="DCL_NRPS"/>
    <property type="match status" value="1"/>
</dbReference>
<gene>
    <name evidence="8" type="ORF">LX15_000112</name>
</gene>
<dbReference type="Gene3D" id="3.40.50.980">
    <property type="match status" value="6"/>
</dbReference>
<comment type="caution">
    <text evidence="8">The sequence shown here is derived from an EMBL/GenBank/DDBJ whole genome shotgun (WGS) entry which is preliminary data.</text>
</comment>
<dbReference type="SUPFAM" id="SSF52777">
    <property type="entry name" value="CoA-dependent acyltransferases"/>
    <property type="match status" value="6"/>
</dbReference>
<proteinExistence type="predicted"/>
<dbReference type="Pfam" id="PF00550">
    <property type="entry name" value="PP-binding"/>
    <property type="match status" value="3"/>
</dbReference>
<name>A0ABT1HLN5_STRSD</name>
<dbReference type="InterPro" id="IPR025110">
    <property type="entry name" value="AMP-bd_C"/>
</dbReference>
<dbReference type="EMBL" id="JAMTCP010000001">
    <property type="protein sequence ID" value="MCP2256429.1"/>
    <property type="molecule type" value="Genomic_DNA"/>
</dbReference>
<dbReference type="Pfam" id="PF13193">
    <property type="entry name" value="AMP-binding_C"/>
    <property type="match status" value="3"/>
</dbReference>
<dbReference type="Pfam" id="PF00668">
    <property type="entry name" value="Condensation"/>
    <property type="match status" value="3"/>
</dbReference>
<evidence type="ECO:0000256" key="1">
    <source>
        <dbReference type="ARBA" id="ARBA00001957"/>
    </source>
</evidence>